<name>A0ACB9A4H2_9ASTR</name>
<organism evidence="1 2">
    <name type="scientific">Smallanthus sonchifolius</name>
    <dbReference type="NCBI Taxonomy" id="185202"/>
    <lineage>
        <taxon>Eukaryota</taxon>
        <taxon>Viridiplantae</taxon>
        <taxon>Streptophyta</taxon>
        <taxon>Embryophyta</taxon>
        <taxon>Tracheophyta</taxon>
        <taxon>Spermatophyta</taxon>
        <taxon>Magnoliopsida</taxon>
        <taxon>eudicotyledons</taxon>
        <taxon>Gunneridae</taxon>
        <taxon>Pentapetalae</taxon>
        <taxon>asterids</taxon>
        <taxon>campanulids</taxon>
        <taxon>Asterales</taxon>
        <taxon>Asteraceae</taxon>
        <taxon>Asteroideae</taxon>
        <taxon>Heliantheae alliance</taxon>
        <taxon>Millerieae</taxon>
        <taxon>Smallanthus</taxon>
    </lineage>
</organism>
<protein>
    <submittedName>
        <fullName evidence="1">Uncharacterized protein</fullName>
    </submittedName>
</protein>
<accession>A0ACB9A4H2</accession>
<comment type="caution">
    <text evidence="1">The sequence shown here is derived from an EMBL/GenBank/DDBJ whole genome shotgun (WGS) entry which is preliminary data.</text>
</comment>
<gene>
    <name evidence="1" type="ORF">L1987_74646</name>
</gene>
<evidence type="ECO:0000313" key="1">
    <source>
        <dbReference type="EMBL" id="KAI3704426.1"/>
    </source>
</evidence>
<dbReference type="EMBL" id="CM042042">
    <property type="protein sequence ID" value="KAI3704426.1"/>
    <property type="molecule type" value="Genomic_DNA"/>
</dbReference>
<sequence>MGWNPRLTILDPDFIKDVLTKFTNFQKVKGIPLVRLLGSGLIAHEEDEWVKHRIINPAFHVEKLKNMVPAFHLSCSEMLGKWEKLVSSRGACELDVWPHLQALTSDVISRTAFGSIMLESNIKEVEKHQNKSHGMTINEVIDECKLFYFAAQETTSSLLVWTMILLSRHQKWQARAREEDLSVYGDNDIDIDGLNHLKVVNMIFYEVLRLYPLAVGTARMVNKDIKMGGFSIPSGIQIELPIMLIHYDEQFWGIYAKKFNPDRFSEGIPKATKNQVTYFPFGWGPRLRIGQNFALLEAKIALAMILKKFCFEFSPSHVHAPNLILTLQP</sequence>
<evidence type="ECO:0000313" key="2">
    <source>
        <dbReference type="Proteomes" id="UP001056120"/>
    </source>
</evidence>
<reference evidence="2" key="1">
    <citation type="journal article" date="2022" name="Mol. Ecol. Resour.">
        <title>The genomes of chicory, endive, great burdock and yacon provide insights into Asteraceae palaeo-polyploidization history and plant inulin production.</title>
        <authorList>
            <person name="Fan W."/>
            <person name="Wang S."/>
            <person name="Wang H."/>
            <person name="Wang A."/>
            <person name="Jiang F."/>
            <person name="Liu H."/>
            <person name="Zhao H."/>
            <person name="Xu D."/>
            <person name="Zhang Y."/>
        </authorList>
    </citation>
    <scope>NUCLEOTIDE SEQUENCE [LARGE SCALE GENOMIC DNA]</scope>
    <source>
        <strain evidence="2">cv. Yunnan</strain>
    </source>
</reference>
<proteinExistence type="predicted"/>
<dbReference type="Proteomes" id="UP001056120">
    <property type="component" value="Linkage Group LG25"/>
</dbReference>
<keyword evidence="2" id="KW-1185">Reference proteome</keyword>
<reference evidence="1 2" key="2">
    <citation type="journal article" date="2022" name="Mol. Ecol. Resour.">
        <title>The genomes of chicory, endive, great burdock and yacon provide insights into Asteraceae paleo-polyploidization history and plant inulin production.</title>
        <authorList>
            <person name="Fan W."/>
            <person name="Wang S."/>
            <person name="Wang H."/>
            <person name="Wang A."/>
            <person name="Jiang F."/>
            <person name="Liu H."/>
            <person name="Zhao H."/>
            <person name="Xu D."/>
            <person name="Zhang Y."/>
        </authorList>
    </citation>
    <scope>NUCLEOTIDE SEQUENCE [LARGE SCALE GENOMIC DNA]</scope>
    <source>
        <strain evidence="2">cv. Yunnan</strain>
        <tissue evidence="1">Leaves</tissue>
    </source>
</reference>